<dbReference type="PANTHER" id="PTHR40459">
    <property type="entry name" value="CONSERVED HYPOTHETICAL ALANINE AND LEUCINE RICH PROTEIN"/>
    <property type="match status" value="1"/>
</dbReference>
<reference evidence="3 4" key="1">
    <citation type="submission" date="2013-02" db="EMBL/GenBank/DDBJ databases">
        <title>The complete genome sequence of Corynebacterium callunae DSM 20147.</title>
        <authorList>
            <person name="Ruckert C."/>
            <person name="Albersmeier A."/>
            <person name="Kalinowski J."/>
        </authorList>
    </citation>
    <scope>NUCLEOTIDE SEQUENCE [LARGE SCALE GENOMIC DNA]</scope>
    <source>
        <strain evidence="3 4">DSM 20147</strain>
    </source>
</reference>
<dbReference type="Gene3D" id="3.40.50.720">
    <property type="entry name" value="NAD(P)-binding Rossmann-like Domain"/>
    <property type="match status" value="1"/>
</dbReference>
<accession>M1UVU3</accession>
<dbReference type="Gene3D" id="1.10.1040.40">
    <property type="match status" value="1"/>
</dbReference>
<organism evidence="3 4">
    <name type="scientific">Corynebacterium callunae DSM 20147</name>
    <dbReference type="NCBI Taxonomy" id="1121353"/>
    <lineage>
        <taxon>Bacteria</taxon>
        <taxon>Bacillati</taxon>
        <taxon>Actinomycetota</taxon>
        <taxon>Actinomycetes</taxon>
        <taxon>Mycobacteriales</taxon>
        <taxon>Corynebacteriaceae</taxon>
        <taxon>Corynebacterium</taxon>
    </lineage>
</organism>
<dbReference type="Pfam" id="PF22242">
    <property type="entry name" value="6PGD_like"/>
    <property type="match status" value="1"/>
</dbReference>
<dbReference type="AlphaFoldDB" id="M1UVU3"/>
<evidence type="ECO:0000259" key="2">
    <source>
        <dbReference type="Pfam" id="PF22242"/>
    </source>
</evidence>
<dbReference type="Pfam" id="PF10727">
    <property type="entry name" value="Rossmann-like"/>
    <property type="match status" value="1"/>
</dbReference>
<dbReference type="eggNOG" id="COG5495">
    <property type="taxonomic scope" value="Bacteria"/>
</dbReference>
<dbReference type="EMBL" id="CP004354">
    <property type="protein sequence ID" value="AGG67682.1"/>
    <property type="molecule type" value="Genomic_DNA"/>
</dbReference>
<evidence type="ECO:0000313" key="4">
    <source>
        <dbReference type="Proteomes" id="UP000011760"/>
    </source>
</evidence>
<evidence type="ECO:0000259" key="1">
    <source>
        <dbReference type="Pfam" id="PF10727"/>
    </source>
</evidence>
<sequence>MRAPRLNIALIADGQDRVRMGELLAGVGHHVAPVSEFSEINNYELIVISVSDDHLAGVVEKLSLFARSGQMFLHTSLAHGIQIMDPLETEGAIVMAAHPLGEDRWVATALDELGETIVGLLVGELGGSIVEIPESKRQQLAAALTYVGFINTLRTDATNYLDEFLQDYDTAADLVSSTFGGLQQLPQLGELSQQYDSIDNLGRRRLFRDLARRQAEISRAQDIELWAIQKEDQ</sequence>
<feature type="domain" description="CGL2689-like C-terminal" evidence="2">
    <location>
        <begin position="134"/>
        <end position="230"/>
    </location>
</feature>
<dbReference type="SUPFAM" id="SSF51735">
    <property type="entry name" value="NAD(P)-binding Rossmann-fold domains"/>
    <property type="match status" value="1"/>
</dbReference>
<keyword evidence="4" id="KW-1185">Reference proteome</keyword>
<protein>
    <submittedName>
        <fullName evidence="3">Uncharacterized protein</fullName>
    </submittedName>
</protein>
<dbReference type="KEGG" id="ccn:H924_11270"/>
<dbReference type="STRING" id="1121353.H924_11270"/>
<dbReference type="RefSeq" id="WP_015652108.1">
    <property type="nucleotide sequence ID" value="NC_020506.1"/>
</dbReference>
<dbReference type="HOGENOM" id="CLU_102872_0_0_11"/>
<evidence type="ECO:0000313" key="3">
    <source>
        <dbReference type="EMBL" id="AGG67682.1"/>
    </source>
</evidence>
<gene>
    <name evidence="3" type="ORF">H924_11270</name>
</gene>
<dbReference type="PANTHER" id="PTHR40459:SF1">
    <property type="entry name" value="CONSERVED HYPOTHETICAL ALANINE AND LEUCINE RICH PROTEIN"/>
    <property type="match status" value="1"/>
</dbReference>
<proteinExistence type="predicted"/>
<dbReference type="OrthoDB" id="4400982at2"/>
<feature type="domain" description="Putative oxidoreductase/dehydrogenase Rossmann-like" evidence="1">
    <location>
        <begin position="43"/>
        <end position="99"/>
    </location>
</feature>
<dbReference type="PATRIC" id="fig|1121353.3.peg.2303"/>
<dbReference type="InterPro" id="IPR019665">
    <property type="entry name" value="OxRdtase/DH_put_Rossmann_dom"/>
</dbReference>
<name>M1UVU3_9CORY</name>
<dbReference type="Proteomes" id="UP000011760">
    <property type="component" value="Chromosome"/>
</dbReference>
<dbReference type="InterPro" id="IPR036291">
    <property type="entry name" value="NAD(P)-bd_dom_sf"/>
</dbReference>
<dbReference type="InterPro" id="IPR054507">
    <property type="entry name" value="CGL2689-like_C"/>
</dbReference>